<name>A0AAD4K279_9MUSC</name>
<proteinExistence type="predicted"/>
<reference evidence="2" key="1">
    <citation type="journal article" date="2021" name="Mol. Ecol. Resour.">
        <title>Phylogenomic analyses of the genus Drosophila reveals genomic signals of climate adaptation.</title>
        <authorList>
            <person name="Li F."/>
            <person name="Rane R.V."/>
            <person name="Luria V."/>
            <person name="Xiong Z."/>
            <person name="Chen J."/>
            <person name="Li Z."/>
            <person name="Catullo R.A."/>
            <person name="Griffin P.C."/>
            <person name="Schiffer M."/>
            <person name="Pearce S."/>
            <person name="Lee S.F."/>
            <person name="McElroy K."/>
            <person name="Stocker A."/>
            <person name="Shirriffs J."/>
            <person name="Cockerell F."/>
            <person name="Coppin C."/>
            <person name="Sgro C.M."/>
            <person name="Karger A."/>
            <person name="Cain J.W."/>
            <person name="Weber J.A."/>
            <person name="Santpere G."/>
            <person name="Kirschner M.W."/>
            <person name="Hoffmann A.A."/>
            <person name="Oakeshott J.G."/>
            <person name="Zhang G."/>
        </authorList>
    </citation>
    <scope>NUCLEOTIDE SEQUENCE</scope>
    <source>
        <strain evidence="2">BGI-SZ-2011g</strain>
    </source>
</reference>
<keyword evidence="3" id="KW-1185">Reference proteome</keyword>
<feature type="compositionally biased region" description="Low complexity" evidence="1">
    <location>
        <begin position="1"/>
        <end position="21"/>
    </location>
</feature>
<feature type="region of interest" description="Disordered" evidence="1">
    <location>
        <begin position="143"/>
        <end position="165"/>
    </location>
</feature>
<comment type="caution">
    <text evidence="2">The sequence shown here is derived from an EMBL/GenBank/DDBJ whole genome shotgun (WGS) entry which is preliminary data.</text>
</comment>
<dbReference type="AlphaFoldDB" id="A0AAD4K279"/>
<feature type="compositionally biased region" description="Basic residues" evidence="1">
    <location>
        <begin position="196"/>
        <end position="209"/>
    </location>
</feature>
<feature type="region of interest" description="Disordered" evidence="1">
    <location>
        <begin position="245"/>
        <end position="280"/>
    </location>
</feature>
<protein>
    <submittedName>
        <fullName evidence="2">Uncharacterized protein</fullName>
    </submittedName>
</protein>
<feature type="compositionally biased region" description="Basic and acidic residues" evidence="1">
    <location>
        <begin position="185"/>
        <end position="195"/>
    </location>
</feature>
<evidence type="ECO:0000256" key="1">
    <source>
        <dbReference type="SAM" id="MobiDB-lite"/>
    </source>
</evidence>
<sequence>MRASRKSSTMNSSTRSSRAASQNKFRTKRDSLYSLSREVKMIKTTIKKDREGQTGPSTSEATCLLQSKIQTNLKAMLQTKLKKAKAFKNNSAGALRIYSIWLNKWQQYVYAQQVELREKHYEEAELDRQLRLLRRHFTVRRSLKHQVKKSSKEELKKKPLPKRKSGKFRLSVPVGFVKKEKENKIKKVEAQERKGKEKHKKQKKQKKLSHIVGHANRFPVSVLSRIGGNRPGRSSKAEAMKKLIAEFESTPKSRRSTIESVKKTPDNPPPEPTTQDPPEAAVVDSQAIVEEKREVGLEVALAGKNNIVEGRITEVVVPSESRISQKSASKLLSPYISRIERKINSGSITSRKAIKRLSSKKAIERTLIKKPSFLNREIPVTTVPVDNRHVSLGEIISSQTFKESVAMTPSQSNILSEIDASVKDKGIGTYTMKTLKSPHWKLFQRVIAKNDPSLGDELVQEFNKNGCEKLKSVRTLLKDVIEAYSMLDVIADRETMLRILRRHYMWKNLASVLSDLTSVGVDQLDVYNVLRSQYLRNIDEIFDEAIGNGMTVVEQSIPKEIEQPDMRISLDATKESYDDIINSLRYTKSALKDKPSASASDISLQLTDYRDISEVSERYSMTNLKNIHKAHVSYFAALDKCPLAREQLQEKAAIKRAARIKHRKKQRKLQQLVDSNRLYYQPRKTCRERSLVEDADFCQNYVEDGVQMGNCDCTEHVCSPKCNRCGVELPTLSGDESISKSSKLSLISIAACGKNKDLLRVASDICSQCGFVHHRHSPCPMLVESTPSKTMQRLRQIKEIAPSLTEHGQWNACERCCAIDELKCCKCNCCSC</sequence>
<feature type="region of interest" description="Disordered" evidence="1">
    <location>
        <begin position="1"/>
        <end position="27"/>
    </location>
</feature>
<accession>A0AAD4K279</accession>
<feature type="region of interest" description="Disordered" evidence="1">
    <location>
        <begin position="185"/>
        <end position="214"/>
    </location>
</feature>
<organism evidence="2 3">
    <name type="scientific">Drosophila rubida</name>
    <dbReference type="NCBI Taxonomy" id="30044"/>
    <lineage>
        <taxon>Eukaryota</taxon>
        <taxon>Metazoa</taxon>
        <taxon>Ecdysozoa</taxon>
        <taxon>Arthropoda</taxon>
        <taxon>Hexapoda</taxon>
        <taxon>Insecta</taxon>
        <taxon>Pterygota</taxon>
        <taxon>Neoptera</taxon>
        <taxon>Endopterygota</taxon>
        <taxon>Diptera</taxon>
        <taxon>Brachycera</taxon>
        <taxon>Muscomorpha</taxon>
        <taxon>Ephydroidea</taxon>
        <taxon>Drosophilidae</taxon>
        <taxon>Drosophila</taxon>
    </lineage>
</organism>
<dbReference type="Proteomes" id="UP001200034">
    <property type="component" value="Unassembled WGS sequence"/>
</dbReference>
<dbReference type="EMBL" id="JAJJHW010002585">
    <property type="protein sequence ID" value="KAH8371141.1"/>
    <property type="molecule type" value="Genomic_DNA"/>
</dbReference>
<feature type="compositionally biased region" description="Basic and acidic residues" evidence="1">
    <location>
        <begin position="245"/>
        <end position="265"/>
    </location>
</feature>
<gene>
    <name evidence="2" type="ORF">KR093_006309</name>
</gene>
<evidence type="ECO:0000313" key="2">
    <source>
        <dbReference type="EMBL" id="KAH8371141.1"/>
    </source>
</evidence>
<evidence type="ECO:0000313" key="3">
    <source>
        <dbReference type="Proteomes" id="UP001200034"/>
    </source>
</evidence>